<name>A0A7R8ZVB2_9CRUS</name>
<evidence type="ECO:0000313" key="1">
    <source>
        <dbReference type="EMBL" id="CAD7233240.1"/>
    </source>
</evidence>
<reference evidence="1" key="1">
    <citation type="submission" date="2020-11" db="EMBL/GenBank/DDBJ databases">
        <authorList>
            <person name="Tran Van P."/>
        </authorList>
    </citation>
    <scope>NUCLEOTIDE SEQUENCE</scope>
</reference>
<dbReference type="EMBL" id="OB665892">
    <property type="protein sequence ID" value="CAD7233240.1"/>
    <property type="molecule type" value="Genomic_DNA"/>
</dbReference>
<proteinExistence type="predicted"/>
<accession>A0A7R8ZVB2</accession>
<organism evidence="1">
    <name type="scientific">Cyprideis torosa</name>
    <dbReference type="NCBI Taxonomy" id="163714"/>
    <lineage>
        <taxon>Eukaryota</taxon>
        <taxon>Metazoa</taxon>
        <taxon>Ecdysozoa</taxon>
        <taxon>Arthropoda</taxon>
        <taxon>Crustacea</taxon>
        <taxon>Oligostraca</taxon>
        <taxon>Ostracoda</taxon>
        <taxon>Podocopa</taxon>
        <taxon>Podocopida</taxon>
        <taxon>Cytherocopina</taxon>
        <taxon>Cytheroidea</taxon>
        <taxon>Cytherideidae</taxon>
        <taxon>Cyprideis</taxon>
    </lineage>
</organism>
<dbReference type="AlphaFoldDB" id="A0A7R8ZVB2"/>
<protein>
    <submittedName>
        <fullName evidence="1">Uncharacterized protein</fullName>
    </submittedName>
</protein>
<gene>
    <name evidence="1" type="ORF">CTOB1V02_LOCUS11063</name>
</gene>
<sequence>MSVVRDVDYDSPTDDDLLLCCYAREVAEDEGHRQTNLLSKASDDIKHLLADFLVNGESREIRSGNGAVITAQKNQGYKYSGTAQTAGDIEVEFPEGFCPETCNGEVSFVMEAHPTSIHEPKPDLGAGMEGSSSWGRWFTVFRSQTSEQGCIIFLLTMCLEPIFSQTSSEDPPALHQTMD</sequence>